<accession>A0A497EXL4</accession>
<evidence type="ECO:0000313" key="2">
    <source>
        <dbReference type="EMBL" id="RLE55569.1"/>
    </source>
</evidence>
<gene>
    <name evidence="1" type="ORF">DRJ20_01090</name>
    <name evidence="2" type="ORF">DRJ26_00645</name>
</gene>
<evidence type="ECO:0000313" key="1">
    <source>
        <dbReference type="EMBL" id="RLE51955.1"/>
    </source>
</evidence>
<evidence type="ECO:0000313" key="3">
    <source>
        <dbReference type="Proteomes" id="UP000268446"/>
    </source>
</evidence>
<evidence type="ECO:0008006" key="5">
    <source>
        <dbReference type="Google" id="ProtNLM"/>
    </source>
</evidence>
<dbReference type="Proteomes" id="UP000268446">
    <property type="component" value="Unassembled WGS sequence"/>
</dbReference>
<name>A0A497EXL4_9CREN</name>
<dbReference type="Pfam" id="PF01984">
    <property type="entry name" value="dsDNA_bind"/>
    <property type="match status" value="1"/>
</dbReference>
<sequence>MADEDLELELLKLRKLARLQRLMTSKKSQPKQKDPMEILSKMLVGRARDVLKAAEAQYPLATRKVVEALAKFIEEGKIKEPINGYALYKLFLDLGMPVRMPIRIYYEKKGERKPLSELFKED</sequence>
<dbReference type="GO" id="GO:0003677">
    <property type="term" value="F:DNA binding"/>
    <property type="evidence" value="ECO:0007669"/>
    <property type="project" value="InterPro"/>
</dbReference>
<dbReference type="EMBL" id="QMRA01000005">
    <property type="protein sequence ID" value="RLE55569.1"/>
    <property type="molecule type" value="Genomic_DNA"/>
</dbReference>
<evidence type="ECO:0000313" key="4">
    <source>
        <dbReference type="Proteomes" id="UP000269499"/>
    </source>
</evidence>
<protein>
    <recommendedName>
        <fullName evidence="5">Double-stranded DNA-binding protein</fullName>
    </recommendedName>
</protein>
<dbReference type="InterPro" id="IPR002836">
    <property type="entry name" value="PDCD5-like"/>
</dbReference>
<reference evidence="3 4" key="1">
    <citation type="submission" date="2018-06" db="EMBL/GenBank/DDBJ databases">
        <title>Extensive metabolic versatility and redundancy in microbially diverse, dynamic hydrothermal sediments.</title>
        <authorList>
            <person name="Dombrowski N."/>
            <person name="Teske A."/>
            <person name="Baker B.J."/>
        </authorList>
    </citation>
    <scope>NUCLEOTIDE SEQUENCE [LARGE SCALE GENOMIC DNA]</scope>
    <source>
        <strain evidence="2">B20_G2</strain>
        <strain evidence="1">B29_G17</strain>
    </source>
</reference>
<proteinExistence type="predicted"/>
<dbReference type="AlphaFoldDB" id="A0A497EXL4"/>
<dbReference type="EMBL" id="QMQZ01000021">
    <property type="protein sequence ID" value="RLE51955.1"/>
    <property type="molecule type" value="Genomic_DNA"/>
</dbReference>
<comment type="caution">
    <text evidence="1">The sequence shown here is derived from an EMBL/GenBank/DDBJ whole genome shotgun (WGS) entry which is preliminary data.</text>
</comment>
<organism evidence="1 3">
    <name type="scientific">Thermoproteota archaeon</name>
    <dbReference type="NCBI Taxonomy" id="2056631"/>
    <lineage>
        <taxon>Archaea</taxon>
        <taxon>Thermoproteota</taxon>
    </lineage>
</organism>
<dbReference type="Proteomes" id="UP000269499">
    <property type="component" value="Unassembled WGS sequence"/>
</dbReference>